<sequence>MELSEEWKSYFPIGKSLDPPLLLSSVSPGPLFFIPKPRTFPKTLFSSPSLFPPLLPPPSRLSFSRFLSTSSVPYSTSSSIASRFGLESFYDDSASSSFLLHNRLHLLHCPDQNIVVVFFTTGANHDRIGFFAVLVQDNDFKFLGDRDGDILISDNHCNHKILRILVNPVDDDDFEENSGDSVVGYLMACTLYSVHWYSVKFVKSSKSPALDYLGCKLFKSSSIVSACFSPHLPQESMVLLQNGALFLFDLESDINCQIPNAYFKGSKLRVLWDDSSGSENYKWLGVEFSWHPRILIVARSDAVFLVDNRLDQCNLICLAKVEMLSPYTVGEEDQFLAFSRAGADGFQFVLASRSLLVLCDVRKPMMPLLRWAHNLDNPCYIHVFRLSELRSQSRDDRNQWATESGFCIILGSFWNCEFRLFCYGPSPASEGSTASEITKFCKPFLAWDFPSDLLLSSRECHCGSCLVREEFSKGALPEWVDWQQKKDIVLGFGILNRDISELVCESDEFGGFTLIRLMSSGKIETQRYCASWDLVQKLDVGHREPLLNFEDSLLYSLGDDEYKFPKKFKYLNLDYLRGYLNGNLAEVLDSKMKSCKGPLEKESFGLDFHEILCEKLKVCGFGRFRSSPPLAIVFNDINSPTSICEVASRQMWATLPLELLQLAFSGYSELFDAPFDDNTMPLKFSVVPDLPQLPPFLLRKPSGCSTKWSHKVWPDDSLVGPVLPLPVLLTLHEFRNGCPDSENMCEYSSEVELGLRCNEVMQVAAEMAVSDSSLFNNDEAISLADDRDEMWLDSQRPKPFFLYHPVGGEPSSTGQLQGNYMYKDEKFITMITKVHEKEADSIVTMANVGLELFDDLSLIELKFDVPAMNFMSQELEAYKTLKRQFSKWQEYFNPYQELCKQNNFNSQRRE</sequence>
<dbReference type="OrthoDB" id="2382881at2759"/>
<dbReference type="GO" id="GO:0001650">
    <property type="term" value="C:fibrillar center"/>
    <property type="evidence" value="ECO:0007669"/>
    <property type="project" value="TreeGrafter"/>
</dbReference>
<dbReference type="GeneID" id="110420579"/>
<gene>
    <name evidence="2" type="primary">LOC110420579</name>
</gene>
<dbReference type="Proteomes" id="UP000504621">
    <property type="component" value="Unplaced"/>
</dbReference>
<keyword evidence="1" id="KW-1185">Reference proteome</keyword>
<dbReference type="GO" id="GO:0001164">
    <property type="term" value="F:RNA polymerase I core promoter sequence-specific DNA binding"/>
    <property type="evidence" value="ECO:0007669"/>
    <property type="project" value="TreeGrafter"/>
</dbReference>
<dbReference type="InterPro" id="IPR038801">
    <property type="entry name" value="TAF1C"/>
</dbReference>
<name>A0A6J1ARV4_9ROSI</name>
<accession>A0A6J1ARV4</accession>
<reference evidence="2" key="1">
    <citation type="submission" date="2025-08" db="UniProtKB">
        <authorList>
            <consortium name="RefSeq"/>
        </authorList>
    </citation>
    <scope>IDENTIFICATION</scope>
    <source>
        <tissue evidence="2">Leaf</tissue>
    </source>
</reference>
<proteinExistence type="predicted"/>
<organism evidence="1 2">
    <name type="scientific">Herrania umbratica</name>
    <dbReference type="NCBI Taxonomy" id="108875"/>
    <lineage>
        <taxon>Eukaryota</taxon>
        <taxon>Viridiplantae</taxon>
        <taxon>Streptophyta</taxon>
        <taxon>Embryophyta</taxon>
        <taxon>Tracheophyta</taxon>
        <taxon>Spermatophyta</taxon>
        <taxon>Magnoliopsida</taxon>
        <taxon>eudicotyledons</taxon>
        <taxon>Gunneridae</taxon>
        <taxon>Pentapetalae</taxon>
        <taxon>rosids</taxon>
        <taxon>malvids</taxon>
        <taxon>Malvales</taxon>
        <taxon>Malvaceae</taxon>
        <taxon>Byttnerioideae</taxon>
        <taxon>Herrania</taxon>
    </lineage>
</organism>
<protein>
    <submittedName>
        <fullName evidence="2">Uncharacterized protein LOC110420579</fullName>
    </submittedName>
</protein>
<dbReference type="PANTHER" id="PTHR15319:SF1">
    <property type="entry name" value="TATA BOX-BINDING PROTEIN-ASSOCIATED FACTOR RNA POLYMERASE I SUBUNIT C"/>
    <property type="match status" value="1"/>
</dbReference>
<dbReference type="PANTHER" id="PTHR15319">
    <property type="entry name" value="TATA BOX-BINDING PROTEIN ASSOCIATED FACTOR RNA POLYMERASE I SUBUNIT C"/>
    <property type="match status" value="1"/>
</dbReference>
<evidence type="ECO:0000313" key="1">
    <source>
        <dbReference type="Proteomes" id="UP000504621"/>
    </source>
</evidence>
<dbReference type="AlphaFoldDB" id="A0A6J1ARV4"/>
<evidence type="ECO:0000313" key="2">
    <source>
        <dbReference type="RefSeq" id="XP_021289616.1"/>
    </source>
</evidence>
<dbReference type="RefSeq" id="XP_021289616.1">
    <property type="nucleotide sequence ID" value="XM_021433941.1"/>
</dbReference>